<proteinExistence type="inferred from homology"/>
<protein>
    <submittedName>
        <fullName evidence="4">Uncharacterized protein DUF2057</fullName>
    </submittedName>
</protein>
<evidence type="ECO:0000313" key="5">
    <source>
        <dbReference type="Proteomes" id="UP000245790"/>
    </source>
</evidence>
<reference evidence="4 5" key="1">
    <citation type="submission" date="2018-05" db="EMBL/GenBank/DDBJ databases">
        <title>Genomic Encyclopedia of Type Strains, Phase IV (KMG-IV): sequencing the most valuable type-strain genomes for metagenomic binning, comparative biology and taxonomic classification.</title>
        <authorList>
            <person name="Goeker M."/>
        </authorList>
    </citation>
    <scope>NUCLEOTIDE SEQUENCE [LARGE SCALE GENOMIC DNA]</scope>
    <source>
        <strain evidence="4 5">DSM 25350</strain>
    </source>
</reference>
<dbReference type="EMBL" id="QGGU01000007">
    <property type="protein sequence ID" value="PWK49918.1"/>
    <property type="molecule type" value="Genomic_DNA"/>
</dbReference>
<evidence type="ECO:0000313" key="4">
    <source>
        <dbReference type="EMBL" id="PWK49918.1"/>
    </source>
</evidence>
<dbReference type="Pfam" id="PF09829">
    <property type="entry name" value="DUF2057"/>
    <property type="match status" value="1"/>
</dbReference>
<dbReference type="PANTHER" id="PTHR38108:SF1">
    <property type="entry name" value="UPF0319 PROTEIN YCCT"/>
    <property type="match status" value="1"/>
</dbReference>
<keyword evidence="2 3" id="KW-0732">Signal</keyword>
<feature type="signal peptide" evidence="3">
    <location>
        <begin position="1"/>
        <end position="19"/>
    </location>
</feature>
<dbReference type="RefSeq" id="WP_170115211.1">
    <property type="nucleotide sequence ID" value="NZ_QGGU01000007.1"/>
</dbReference>
<dbReference type="AlphaFoldDB" id="A0A316FM15"/>
<evidence type="ECO:0000256" key="1">
    <source>
        <dbReference type="ARBA" id="ARBA00008490"/>
    </source>
</evidence>
<dbReference type="Proteomes" id="UP000245790">
    <property type="component" value="Unassembled WGS sequence"/>
</dbReference>
<evidence type="ECO:0000256" key="3">
    <source>
        <dbReference type="SAM" id="SignalP"/>
    </source>
</evidence>
<name>A0A316FM15_9GAMM</name>
<dbReference type="InterPro" id="IPR018635">
    <property type="entry name" value="UPF0319"/>
</dbReference>
<keyword evidence="5" id="KW-1185">Reference proteome</keyword>
<sequence>MSRLLMSLGMLLICLSSTAGVSVTVPKYFEIISIDDEAYEQPASFDLEADENSLENIIEFTPGNHKLVVKYSDSFSVPSNEQDEVEQELIHSRPLIIVVDLENNYQYSIQADRPKSYQEAREFASNPTYNLVRQRLGDPDAQSETIGDSADLQRLKRLWNNTSDSDKQHFLKWVENK</sequence>
<gene>
    <name evidence="4" type="ORF">C8D97_10780</name>
</gene>
<comment type="similarity">
    <text evidence="1">Belongs to the UPF0319 family.</text>
</comment>
<accession>A0A316FM15</accession>
<dbReference type="PANTHER" id="PTHR38108">
    <property type="entry name" value="UPF0319 PROTEIN YCCT"/>
    <property type="match status" value="1"/>
</dbReference>
<comment type="caution">
    <text evidence="4">The sequence shown here is derived from an EMBL/GenBank/DDBJ whole genome shotgun (WGS) entry which is preliminary data.</text>
</comment>
<feature type="chain" id="PRO_5016415632" evidence="3">
    <location>
        <begin position="20"/>
        <end position="177"/>
    </location>
</feature>
<organism evidence="4 5">
    <name type="scientific">Pleionea mediterranea</name>
    <dbReference type="NCBI Taxonomy" id="523701"/>
    <lineage>
        <taxon>Bacteria</taxon>
        <taxon>Pseudomonadati</taxon>
        <taxon>Pseudomonadota</taxon>
        <taxon>Gammaproteobacteria</taxon>
        <taxon>Oceanospirillales</taxon>
        <taxon>Pleioneaceae</taxon>
        <taxon>Pleionea</taxon>
    </lineage>
</organism>
<evidence type="ECO:0000256" key="2">
    <source>
        <dbReference type="ARBA" id="ARBA00022729"/>
    </source>
</evidence>